<gene>
    <name evidence="1" type="ORF">RPERSI_LOCUS17103</name>
</gene>
<dbReference type="EMBL" id="CAJVQC010043367">
    <property type="protein sequence ID" value="CAG8777361.1"/>
    <property type="molecule type" value="Genomic_DNA"/>
</dbReference>
<keyword evidence="2" id="KW-1185">Reference proteome</keyword>
<reference evidence="1" key="1">
    <citation type="submission" date="2021-06" db="EMBL/GenBank/DDBJ databases">
        <authorList>
            <person name="Kallberg Y."/>
            <person name="Tangrot J."/>
            <person name="Rosling A."/>
        </authorList>
    </citation>
    <scope>NUCLEOTIDE SEQUENCE</scope>
    <source>
        <strain evidence="1">MA461A</strain>
    </source>
</reference>
<feature type="non-terminal residue" evidence="1">
    <location>
        <position position="1"/>
    </location>
</feature>
<organism evidence="1 2">
    <name type="scientific">Racocetra persica</name>
    <dbReference type="NCBI Taxonomy" id="160502"/>
    <lineage>
        <taxon>Eukaryota</taxon>
        <taxon>Fungi</taxon>
        <taxon>Fungi incertae sedis</taxon>
        <taxon>Mucoromycota</taxon>
        <taxon>Glomeromycotina</taxon>
        <taxon>Glomeromycetes</taxon>
        <taxon>Diversisporales</taxon>
        <taxon>Gigasporaceae</taxon>
        <taxon>Racocetra</taxon>
    </lineage>
</organism>
<sequence>YTISRRAQKQSPTCSDLVKEYIIYRTRCEDTIYHSACCLVSYLVYVSHMASTKDTQILPQKILRLFFVSASELFCFDIAKELSIVLQCCFVSYLELSIVPQCCLVSYLVYVAYTASAKNPQVVFVSALELFCFDIVKELFIVSQYCLVSYLDLTSQDVADEDRKPISYTESPISKLLNRNLMYQNIAKETKEKPSNHRVLCERKQISYTKSPTSKLLNHNLTYQDMTKEN</sequence>
<accession>A0ACA9R5I0</accession>
<name>A0ACA9R5I0_9GLOM</name>
<protein>
    <submittedName>
        <fullName evidence="1">25437_t:CDS:1</fullName>
    </submittedName>
</protein>
<evidence type="ECO:0000313" key="1">
    <source>
        <dbReference type="EMBL" id="CAG8777361.1"/>
    </source>
</evidence>
<evidence type="ECO:0000313" key="2">
    <source>
        <dbReference type="Proteomes" id="UP000789920"/>
    </source>
</evidence>
<dbReference type="Proteomes" id="UP000789920">
    <property type="component" value="Unassembled WGS sequence"/>
</dbReference>
<proteinExistence type="predicted"/>
<feature type="non-terminal residue" evidence="1">
    <location>
        <position position="230"/>
    </location>
</feature>
<comment type="caution">
    <text evidence="1">The sequence shown here is derived from an EMBL/GenBank/DDBJ whole genome shotgun (WGS) entry which is preliminary data.</text>
</comment>